<feature type="region of interest" description="Disordered" evidence="1">
    <location>
        <begin position="1"/>
        <end position="20"/>
    </location>
</feature>
<protein>
    <submittedName>
        <fullName evidence="2">DUF934 domain-containing protein</fullName>
    </submittedName>
</protein>
<reference evidence="3" key="1">
    <citation type="journal article" date="2019" name="Int. J. Syst. Evol. Microbiol.">
        <title>The Global Catalogue of Microorganisms (GCM) 10K type strain sequencing project: providing services to taxonomists for standard genome sequencing and annotation.</title>
        <authorList>
            <consortium name="The Broad Institute Genomics Platform"/>
            <consortium name="The Broad Institute Genome Sequencing Center for Infectious Disease"/>
            <person name="Wu L."/>
            <person name="Ma J."/>
        </authorList>
    </citation>
    <scope>NUCLEOTIDE SEQUENCE [LARGE SCALE GENOMIC DNA]</scope>
    <source>
        <strain evidence="3">CCUG 54356</strain>
    </source>
</reference>
<dbReference type="Pfam" id="PF06073">
    <property type="entry name" value="DUF934"/>
    <property type="match status" value="1"/>
</dbReference>
<organism evidence="2 3">
    <name type="scientific">Microbulbifer celer</name>
    <dbReference type="NCBI Taxonomy" id="435905"/>
    <lineage>
        <taxon>Bacteria</taxon>
        <taxon>Pseudomonadati</taxon>
        <taxon>Pseudomonadota</taxon>
        <taxon>Gammaproteobacteria</taxon>
        <taxon>Cellvibrionales</taxon>
        <taxon>Microbulbiferaceae</taxon>
        <taxon>Microbulbifer</taxon>
    </lineage>
</organism>
<evidence type="ECO:0000313" key="3">
    <source>
        <dbReference type="Proteomes" id="UP001597264"/>
    </source>
</evidence>
<name>A0ABW3U807_9GAMM</name>
<accession>A0ABW3U807</accession>
<gene>
    <name evidence="2" type="ORF">ACFQ2X_07980</name>
</gene>
<evidence type="ECO:0000256" key="1">
    <source>
        <dbReference type="SAM" id="MobiDB-lite"/>
    </source>
</evidence>
<dbReference type="RefSeq" id="WP_230438641.1">
    <property type="nucleotide sequence ID" value="NZ_CP087715.1"/>
</dbReference>
<dbReference type="InterPro" id="IPR008318">
    <property type="entry name" value="UCP030820"/>
</dbReference>
<comment type="caution">
    <text evidence="2">The sequence shown here is derived from an EMBL/GenBank/DDBJ whole genome shotgun (WGS) entry which is preliminary data.</text>
</comment>
<dbReference type="Proteomes" id="UP001597264">
    <property type="component" value="Unassembled WGS sequence"/>
</dbReference>
<sequence length="193" mass="21414">MPKPAEKLSVKKPVGAQPDNPAQLLVDGAVVENQWNLLPLGSGEDEPEITADNLAPGKIILPLTVWLELREHLAARKDEIGVWLDSDETADLIGEYAQELPLIATNFPAFTDGRAFTAGRLLRQRYGFQGELRAVGNFIRDQLTYLNRCGFNAFAYQGDQPLADLLDSMQDFTDAYQTAVDQTLPIFRRRALG</sequence>
<proteinExistence type="predicted"/>
<evidence type="ECO:0000313" key="2">
    <source>
        <dbReference type="EMBL" id="MFD1216531.1"/>
    </source>
</evidence>
<dbReference type="EMBL" id="JBHTLR010000007">
    <property type="protein sequence ID" value="MFD1216531.1"/>
    <property type="molecule type" value="Genomic_DNA"/>
</dbReference>
<dbReference type="PIRSF" id="PIRSF030820">
    <property type="entry name" value="UCP030820"/>
    <property type="match status" value="1"/>
</dbReference>
<keyword evidence="3" id="KW-1185">Reference proteome</keyword>